<evidence type="ECO:0000256" key="2">
    <source>
        <dbReference type="ARBA" id="ARBA00022840"/>
    </source>
</evidence>
<keyword evidence="4 6" id="KW-0520">NAD</keyword>
<comment type="catalytic activity">
    <reaction evidence="6">
        <text>(6S)-NADPHX + ADP = AMP + phosphate + NADPH + H(+)</text>
        <dbReference type="Rhea" id="RHEA:32235"/>
        <dbReference type="ChEBI" id="CHEBI:15378"/>
        <dbReference type="ChEBI" id="CHEBI:43474"/>
        <dbReference type="ChEBI" id="CHEBI:57783"/>
        <dbReference type="ChEBI" id="CHEBI:64076"/>
        <dbReference type="ChEBI" id="CHEBI:456215"/>
        <dbReference type="ChEBI" id="CHEBI:456216"/>
        <dbReference type="EC" id="4.2.1.136"/>
    </reaction>
</comment>
<accession>A0ABP8YFG0</accession>
<dbReference type="Pfam" id="PF01256">
    <property type="entry name" value="Carb_kinase"/>
    <property type="match status" value="1"/>
</dbReference>
<dbReference type="InterPro" id="IPR000631">
    <property type="entry name" value="CARKD"/>
</dbReference>
<protein>
    <recommendedName>
        <fullName evidence="6">ADP-dependent (S)-NAD(P)H-hydrate dehydratase</fullName>
        <ecNumber evidence="6">4.2.1.136</ecNumber>
    </recommendedName>
    <alternativeName>
        <fullName evidence="6">ADP-dependent NAD(P)HX dehydratase</fullName>
    </alternativeName>
</protein>
<dbReference type="PROSITE" id="PS51383">
    <property type="entry name" value="YJEF_C_3"/>
    <property type="match status" value="1"/>
</dbReference>
<feature type="binding site" evidence="6">
    <location>
        <position position="43"/>
    </location>
    <ligand>
        <name>(6S)-NADPHX</name>
        <dbReference type="ChEBI" id="CHEBI:64076"/>
    </ligand>
</feature>
<feature type="binding site" evidence="6">
    <location>
        <position position="233"/>
    </location>
    <ligand>
        <name>(6S)-NADPHX</name>
        <dbReference type="ChEBI" id="CHEBI:64076"/>
    </ligand>
</feature>
<sequence>MSRDVRDLDESVLARWPLPDPSGGKEERGRVLVVGGSRHTPGAVLLAAEAAVRAGAGKPQVATVGSVAVAASVALPEAFVTALPETDEGEIAPSAAEHVLELATEVDAVLLGPGLLSPERACALLEQVVPHLRCPVVVDALGMAFVTEHPEGLAHLEGRAVLTPNESELAETLGQDASYVHTHLFESCVELVERTGATVVTGGEETVVVAPGSETLWSLEGGVPGLGVAGSGDVKAGVLLGLLGRGLPAVGASAWAVVLHQAAGRAVSETLAPVGFLAREVLTSIPREMARVARGTGP</sequence>
<comment type="cofactor">
    <cofactor evidence="6">
        <name>Mg(2+)</name>
        <dbReference type="ChEBI" id="CHEBI:18420"/>
    </cofactor>
</comment>
<dbReference type="PANTHER" id="PTHR12592:SF0">
    <property type="entry name" value="ATP-DEPENDENT (S)-NAD(P)H-HYDRATE DEHYDRATASE"/>
    <property type="match status" value="1"/>
</dbReference>
<dbReference type="CDD" id="cd01171">
    <property type="entry name" value="YXKO-related"/>
    <property type="match status" value="1"/>
</dbReference>
<comment type="similarity">
    <text evidence="6">Belongs to the NnrD/CARKD family.</text>
</comment>
<comment type="caution">
    <text evidence="6">Lacks conserved residue(s) required for the propagation of feature annotation.</text>
</comment>
<feature type="domain" description="YjeF C-terminal" evidence="7">
    <location>
        <begin position="8"/>
        <end position="292"/>
    </location>
</feature>
<feature type="binding site" evidence="6">
    <location>
        <position position="232"/>
    </location>
    <ligand>
        <name>AMP</name>
        <dbReference type="ChEBI" id="CHEBI:456215"/>
    </ligand>
</feature>
<dbReference type="InterPro" id="IPR029056">
    <property type="entry name" value="Ribokinase-like"/>
</dbReference>
<dbReference type="Proteomes" id="UP001500556">
    <property type="component" value="Unassembled WGS sequence"/>
</dbReference>
<evidence type="ECO:0000313" key="8">
    <source>
        <dbReference type="EMBL" id="GAA4728493.1"/>
    </source>
</evidence>
<evidence type="ECO:0000256" key="6">
    <source>
        <dbReference type="HAMAP-Rule" id="MF_01965"/>
    </source>
</evidence>
<reference evidence="9" key="1">
    <citation type="journal article" date="2019" name="Int. J. Syst. Evol. Microbiol.">
        <title>The Global Catalogue of Microorganisms (GCM) 10K type strain sequencing project: providing services to taxonomists for standard genome sequencing and annotation.</title>
        <authorList>
            <consortium name="The Broad Institute Genomics Platform"/>
            <consortium name="The Broad Institute Genome Sequencing Center for Infectious Disease"/>
            <person name="Wu L."/>
            <person name="Ma J."/>
        </authorList>
    </citation>
    <scope>NUCLEOTIDE SEQUENCE [LARGE SCALE GENOMIC DNA]</scope>
    <source>
        <strain evidence="9">JCM 18961</strain>
    </source>
</reference>
<evidence type="ECO:0000259" key="7">
    <source>
        <dbReference type="PROSITE" id="PS51383"/>
    </source>
</evidence>
<comment type="caution">
    <text evidence="8">The sequence shown here is derived from an EMBL/GenBank/DDBJ whole genome shotgun (WGS) entry which is preliminary data.</text>
</comment>
<evidence type="ECO:0000256" key="1">
    <source>
        <dbReference type="ARBA" id="ARBA00022741"/>
    </source>
</evidence>
<dbReference type="RefSeq" id="WP_345504429.1">
    <property type="nucleotide sequence ID" value="NZ_BAABLO010000011.1"/>
</dbReference>
<feature type="binding site" evidence="6">
    <location>
        <position position="114"/>
    </location>
    <ligand>
        <name>(6S)-NADPHX</name>
        <dbReference type="ChEBI" id="CHEBI:64076"/>
    </ligand>
</feature>
<comment type="catalytic activity">
    <reaction evidence="6">
        <text>(6S)-NADHX + ADP = AMP + phosphate + NADH + H(+)</text>
        <dbReference type="Rhea" id="RHEA:32223"/>
        <dbReference type="ChEBI" id="CHEBI:15378"/>
        <dbReference type="ChEBI" id="CHEBI:43474"/>
        <dbReference type="ChEBI" id="CHEBI:57945"/>
        <dbReference type="ChEBI" id="CHEBI:64074"/>
        <dbReference type="ChEBI" id="CHEBI:456215"/>
        <dbReference type="ChEBI" id="CHEBI:456216"/>
        <dbReference type="EC" id="4.2.1.136"/>
    </reaction>
</comment>
<dbReference type="Gene3D" id="3.40.1190.20">
    <property type="match status" value="1"/>
</dbReference>
<keyword evidence="5 6" id="KW-0456">Lyase</keyword>
<evidence type="ECO:0000256" key="3">
    <source>
        <dbReference type="ARBA" id="ARBA00022857"/>
    </source>
</evidence>
<keyword evidence="2 6" id="KW-0067">ATP-binding</keyword>
<evidence type="ECO:0000256" key="4">
    <source>
        <dbReference type="ARBA" id="ARBA00023027"/>
    </source>
</evidence>
<dbReference type="SUPFAM" id="SSF53613">
    <property type="entry name" value="Ribokinase-like"/>
    <property type="match status" value="1"/>
</dbReference>
<dbReference type="HAMAP" id="MF_01965">
    <property type="entry name" value="NADHX_dehydratase"/>
    <property type="match status" value="1"/>
</dbReference>
<gene>
    <name evidence="6" type="primary">nnrD</name>
    <name evidence="8" type="ORF">GCM10025782_29140</name>
</gene>
<keyword evidence="1 6" id="KW-0547">Nucleotide-binding</keyword>
<evidence type="ECO:0000256" key="5">
    <source>
        <dbReference type="ARBA" id="ARBA00023239"/>
    </source>
</evidence>
<evidence type="ECO:0000313" key="9">
    <source>
        <dbReference type="Proteomes" id="UP001500556"/>
    </source>
</evidence>
<proteinExistence type="inferred from homology"/>
<name>A0ABP8YFG0_9MICO</name>
<organism evidence="8 9">
    <name type="scientific">Pedococcus ginsenosidimutans</name>
    <dbReference type="NCBI Taxonomy" id="490570"/>
    <lineage>
        <taxon>Bacteria</taxon>
        <taxon>Bacillati</taxon>
        <taxon>Actinomycetota</taxon>
        <taxon>Actinomycetes</taxon>
        <taxon>Micrococcales</taxon>
        <taxon>Intrasporangiaceae</taxon>
        <taxon>Pedococcus</taxon>
    </lineage>
</organism>
<keyword evidence="9" id="KW-1185">Reference proteome</keyword>
<dbReference type="EMBL" id="BAABLO010000011">
    <property type="protein sequence ID" value="GAA4728493.1"/>
    <property type="molecule type" value="Genomic_DNA"/>
</dbReference>
<comment type="function">
    <text evidence="6">Catalyzes the dehydration of the S-form of NAD(P)HX at the expense of ADP, which is converted to AMP. Together with NAD(P)HX epimerase, which catalyzes the epimerization of the S- and R-forms, the enzyme allows the repair of both epimers of NAD(P)HX, a damaged form of NAD(P)H that is a result of enzymatic or heat-dependent hydration.</text>
</comment>
<dbReference type="PANTHER" id="PTHR12592">
    <property type="entry name" value="ATP-DEPENDENT (S)-NAD(P)H-HYDRATE DEHYDRATASE FAMILY MEMBER"/>
    <property type="match status" value="1"/>
</dbReference>
<dbReference type="NCBIfam" id="TIGR00196">
    <property type="entry name" value="yjeF_cterm"/>
    <property type="match status" value="1"/>
</dbReference>
<comment type="subunit">
    <text evidence="6">Homotetramer.</text>
</comment>
<dbReference type="EC" id="4.2.1.136" evidence="6"/>
<keyword evidence="3 6" id="KW-0521">NADP</keyword>